<dbReference type="PIRSF" id="PIRSF006232">
    <property type="entry name" value="Pirin"/>
    <property type="match status" value="1"/>
</dbReference>
<dbReference type="PANTHER" id="PTHR13903">
    <property type="entry name" value="PIRIN-RELATED"/>
    <property type="match status" value="1"/>
</dbReference>
<dbReference type="CDD" id="cd02909">
    <property type="entry name" value="cupin_pirin_N"/>
    <property type="match status" value="1"/>
</dbReference>
<dbReference type="InterPro" id="IPR011051">
    <property type="entry name" value="RmlC_Cupin_sf"/>
</dbReference>
<protein>
    <submittedName>
        <fullName evidence="4">Pirin, n-terminal:pirin, c-terminal</fullName>
    </submittedName>
</protein>
<name>A0A0W8ESU6_9ZZZZ</name>
<dbReference type="Gene3D" id="2.60.120.10">
    <property type="entry name" value="Jelly Rolls"/>
    <property type="match status" value="2"/>
</dbReference>
<dbReference type="InterPro" id="IPR008778">
    <property type="entry name" value="Pirin_C_dom"/>
</dbReference>
<dbReference type="InterPro" id="IPR003829">
    <property type="entry name" value="Pirin_N_dom"/>
</dbReference>
<dbReference type="CDD" id="cd02247">
    <property type="entry name" value="cupin_pirin_C"/>
    <property type="match status" value="1"/>
</dbReference>
<comment type="similarity">
    <text evidence="1">Belongs to the pirin family.</text>
</comment>
<feature type="domain" description="Pirin N-terminal" evidence="2">
    <location>
        <begin position="22"/>
        <end position="122"/>
    </location>
</feature>
<dbReference type="EMBL" id="LNQE01001733">
    <property type="protein sequence ID" value="KUG11629.1"/>
    <property type="molecule type" value="Genomic_DNA"/>
</dbReference>
<evidence type="ECO:0000259" key="2">
    <source>
        <dbReference type="Pfam" id="PF02678"/>
    </source>
</evidence>
<organism evidence="4">
    <name type="scientific">hydrocarbon metagenome</name>
    <dbReference type="NCBI Taxonomy" id="938273"/>
    <lineage>
        <taxon>unclassified sequences</taxon>
        <taxon>metagenomes</taxon>
        <taxon>ecological metagenomes</taxon>
    </lineage>
</organism>
<feature type="domain" description="Pirin C-terminal" evidence="3">
    <location>
        <begin position="178"/>
        <end position="280"/>
    </location>
</feature>
<dbReference type="SUPFAM" id="SSF51182">
    <property type="entry name" value="RmlC-like cupins"/>
    <property type="match status" value="1"/>
</dbReference>
<proteinExistence type="inferred from homology"/>
<comment type="caution">
    <text evidence="4">The sequence shown here is derived from an EMBL/GenBank/DDBJ whole genome shotgun (WGS) entry which is preliminary data.</text>
</comment>
<dbReference type="Pfam" id="PF02678">
    <property type="entry name" value="Pirin"/>
    <property type="match status" value="1"/>
</dbReference>
<dbReference type="PANTHER" id="PTHR13903:SF8">
    <property type="entry name" value="PIRIN"/>
    <property type="match status" value="1"/>
</dbReference>
<gene>
    <name evidence="4" type="ORF">ASZ90_016476</name>
</gene>
<dbReference type="AlphaFoldDB" id="A0A0W8ESU6"/>
<sequence>MPQNREIATRFTSRETIEGAGVRLRRAFGFSELPLFDPFLMLDDFRAERPEDYLAGFPWHPHRGIETVTYMLAGRVEHGDSMGNAGSVDAGSVQWMTAGSGIIHQEMPKPINGAMGGFQLWVNLPSRNKMMDPRYQEIPADGIPVVRAGNDVTVKVISGSFGGVTGPVRDIVADPAFLDLTVPAGARFGVEVKEGYTVFAYVIGGRGAFDRSGREAVDHDLVLFSDGDRILATAIGTIPFRFLLISGKPIREPIAWRGPIVMNTEEELRQAFREYRDGTFVRARKR</sequence>
<evidence type="ECO:0000256" key="1">
    <source>
        <dbReference type="ARBA" id="ARBA00008416"/>
    </source>
</evidence>
<accession>A0A0W8ESU6</accession>
<dbReference type="InterPro" id="IPR012093">
    <property type="entry name" value="Pirin"/>
</dbReference>
<reference evidence="4" key="1">
    <citation type="journal article" date="2015" name="Proc. Natl. Acad. Sci. U.S.A.">
        <title>Networks of energetic and metabolic interactions define dynamics in microbial communities.</title>
        <authorList>
            <person name="Embree M."/>
            <person name="Liu J.K."/>
            <person name="Al-Bassam M.M."/>
            <person name="Zengler K."/>
        </authorList>
    </citation>
    <scope>NUCLEOTIDE SEQUENCE</scope>
</reference>
<dbReference type="InterPro" id="IPR014710">
    <property type="entry name" value="RmlC-like_jellyroll"/>
</dbReference>
<evidence type="ECO:0000313" key="4">
    <source>
        <dbReference type="EMBL" id="KUG11629.1"/>
    </source>
</evidence>
<evidence type="ECO:0000259" key="3">
    <source>
        <dbReference type="Pfam" id="PF05726"/>
    </source>
</evidence>
<dbReference type="Pfam" id="PF05726">
    <property type="entry name" value="Pirin_C"/>
    <property type="match status" value="1"/>
</dbReference>